<name>A0A8S5PB75_9CAUD</name>
<evidence type="ECO:0000313" key="1">
    <source>
        <dbReference type="EMBL" id="DAE04326.1"/>
    </source>
</evidence>
<dbReference type="InterPro" id="IPR025957">
    <property type="entry name" value="Cys_rich_KTR"/>
</dbReference>
<sequence length="58" mass="6718">MRLINPTENEWVLCPICGGKTRVMVNRRTKVSDFPLFCPKCKNQSLVDIADMKLTYSR</sequence>
<accession>A0A8S5PB75</accession>
<reference evidence="1" key="1">
    <citation type="journal article" date="2021" name="Proc. Natl. Acad. Sci. U.S.A.">
        <title>A Catalog of Tens of Thousands of Viruses from Human Metagenomes Reveals Hidden Associations with Chronic Diseases.</title>
        <authorList>
            <person name="Tisza M.J."/>
            <person name="Buck C.B."/>
        </authorList>
    </citation>
    <scope>NUCLEOTIDE SEQUENCE</scope>
    <source>
        <strain evidence="1">Ctc6d98</strain>
    </source>
</reference>
<dbReference type="EMBL" id="BK015386">
    <property type="protein sequence ID" value="DAE04326.1"/>
    <property type="molecule type" value="Genomic_DNA"/>
</dbReference>
<proteinExistence type="predicted"/>
<protein>
    <submittedName>
        <fullName evidence="1">Cysteine-rich protein</fullName>
    </submittedName>
</protein>
<dbReference type="Pfam" id="PF14205">
    <property type="entry name" value="Cys_rich_KTR"/>
    <property type="match status" value="1"/>
</dbReference>
<organism evidence="1">
    <name type="scientific">Siphoviridae sp. ctc6d98</name>
    <dbReference type="NCBI Taxonomy" id="2825569"/>
    <lineage>
        <taxon>Viruses</taxon>
        <taxon>Duplodnaviria</taxon>
        <taxon>Heunggongvirae</taxon>
        <taxon>Uroviricota</taxon>
        <taxon>Caudoviricetes</taxon>
    </lineage>
</organism>